<sequence length="172" mass="19476">MILAIDVKYNEVVGTAKAVGVLCNWEDEEPKEIIIEYIEDVKPYVSGQFYKRELPSILKIVEKIDIREIEVIIIDGHIYVDNDKKFGLGGYVWQALKEKVPIIGVAKRGFYNNKETVIEILRGKSKTPLHISSVGIDNSIASKKIQSMKGEYRIPTILKTLDALTKKQNIPC</sequence>
<keyword evidence="1" id="KW-0378">Hydrolase</keyword>
<keyword evidence="2" id="KW-1185">Reference proteome</keyword>
<dbReference type="InterPro" id="IPR007581">
    <property type="entry name" value="Endonuclease-V"/>
</dbReference>
<gene>
    <name evidence="1" type="ORF">JL193_08065</name>
</gene>
<dbReference type="GO" id="GO:0004519">
    <property type="term" value="F:endonuclease activity"/>
    <property type="evidence" value="ECO:0007669"/>
    <property type="project" value="UniProtKB-KW"/>
</dbReference>
<accession>A0ABX7T1Q5</accession>
<protein>
    <submittedName>
        <fullName evidence="1">Endonuclease V</fullName>
    </submittedName>
</protein>
<reference evidence="1 2" key="1">
    <citation type="submission" date="2021-03" db="EMBL/GenBank/DDBJ databases">
        <title>Complete genome of Polaribacter_sp.G4M1.</title>
        <authorList>
            <person name="Jeong S.W."/>
            <person name="Bae J.W."/>
        </authorList>
    </citation>
    <scope>NUCLEOTIDE SEQUENCE [LARGE SCALE GENOMIC DNA]</scope>
    <source>
        <strain evidence="1 2">G4M1</strain>
    </source>
</reference>
<name>A0ABX7T1Q5_9FLAO</name>
<dbReference type="Proteomes" id="UP000663935">
    <property type="component" value="Chromosome"/>
</dbReference>
<proteinExistence type="predicted"/>
<evidence type="ECO:0000313" key="1">
    <source>
        <dbReference type="EMBL" id="QTD39181.1"/>
    </source>
</evidence>
<organism evidence="1 2">
    <name type="scientific">Polaribacter batillariae</name>
    <dbReference type="NCBI Taxonomy" id="2808900"/>
    <lineage>
        <taxon>Bacteria</taxon>
        <taxon>Pseudomonadati</taxon>
        <taxon>Bacteroidota</taxon>
        <taxon>Flavobacteriia</taxon>
        <taxon>Flavobacteriales</taxon>
        <taxon>Flavobacteriaceae</taxon>
    </lineage>
</organism>
<keyword evidence="1" id="KW-0540">Nuclease</keyword>
<evidence type="ECO:0000313" key="2">
    <source>
        <dbReference type="Proteomes" id="UP000663935"/>
    </source>
</evidence>
<dbReference type="Pfam" id="PF04493">
    <property type="entry name" value="Endonuclease_5"/>
    <property type="match status" value="1"/>
</dbReference>
<dbReference type="EMBL" id="CP071795">
    <property type="protein sequence ID" value="QTD39181.1"/>
    <property type="molecule type" value="Genomic_DNA"/>
</dbReference>
<keyword evidence="1" id="KW-0255">Endonuclease</keyword>
<dbReference type="Gene3D" id="3.30.2170.10">
    <property type="entry name" value="archaeoglobus fulgidus dsm 4304 superfamily"/>
    <property type="match status" value="1"/>
</dbReference>